<proteinExistence type="predicted"/>
<dbReference type="EMBL" id="UYRU01055690">
    <property type="protein sequence ID" value="VDN13147.1"/>
    <property type="molecule type" value="Genomic_DNA"/>
</dbReference>
<gene>
    <name evidence="2" type="ORF">DILT_LOCUS8978</name>
</gene>
<keyword evidence="3" id="KW-1185">Reference proteome</keyword>
<dbReference type="AlphaFoldDB" id="A0A3P7LND2"/>
<reference evidence="2 3" key="1">
    <citation type="submission" date="2018-11" db="EMBL/GenBank/DDBJ databases">
        <authorList>
            <consortium name="Pathogen Informatics"/>
        </authorList>
    </citation>
    <scope>NUCLEOTIDE SEQUENCE [LARGE SCALE GENOMIC DNA]</scope>
</reference>
<sequence length="210" mass="23425">MLVFSPPPRQVFRWFLEKDLPVPMTVTTVVSHPAAETVTLAVSGVQITYQKVAELFHSIGNSCRGSGCLRCNDTGVHCYITTENGQIIVSTQGEKAVNQNLKELDCALMEALVEANVMQEREFYDFQAICIEAVIPEINFASRLLSPLNRIAQFLWGIFTEFLLLWIKAVFFHLQSSAVAQGTLTNIFPKSTPKLHLLKDIVVELLPSSL</sequence>
<organism evidence="2 3">
    <name type="scientific">Dibothriocephalus latus</name>
    <name type="common">Fish tapeworm</name>
    <name type="synonym">Diphyllobothrium latum</name>
    <dbReference type="NCBI Taxonomy" id="60516"/>
    <lineage>
        <taxon>Eukaryota</taxon>
        <taxon>Metazoa</taxon>
        <taxon>Spiralia</taxon>
        <taxon>Lophotrochozoa</taxon>
        <taxon>Platyhelminthes</taxon>
        <taxon>Cestoda</taxon>
        <taxon>Eucestoda</taxon>
        <taxon>Diphyllobothriidea</taxon>
        <taxon>Diphyllobothriidae</taxon>
        <taxon>Dibothriocephalus</taxon>
    </lineage>
</organism>
<feature type="domain" description="Voltage-dependent calcium channel alpha-2/delta subunit conserved region" evidence="1">
    <location>
        <begin position="36"/>
        <end position="131"/>
    </location>
</feature>
<evidence type="ECO:0000259" key="1">
    <source>
        <dbReference type="Pfam" id="PF08473"/>
    </source>
</evidence>
<evidence type="ECO:0000313" key="3">
    <source>
        <dbReference type="Proteomes" id="UP000281553"/>
    </source>
</evidence>
<dbReference type="InterPro" id="IPR013680">
    <property type="entry name" value="VDCC_a2/dsu"/>
</dbReference>
<dbReference type="Proteomes" id="UP000281553">
    <property type="component" value="Unassembled WGS sequence"/>
</dbReference>
<dbReference type="OrthoDB" id="10054666at2759"/>
<protein>
    <recommendedName>
        <fullName evidence="1">Voltage-dependent calcium channel alpha-2/delta subunit conserved region domain-containing protein</fullName>
    </recommendedName>
</protein>
<name>A0A3P7LND2_DIBLA</name>
<evidence type="ECO:0000313" key="2">
    <source>
        <dbReference type="EMBL" id="VDN13147.1"/>
    </source>
</evidence>
<accession>A0A3P7LND2</accession>
<dbReference type="Pfam" id="PF08473">
    <property type="entry name" value="VGCC_alpha2"/>
    <property type="match status" value="1"/>
</dbReference>